<evidence type="ECO:0000313" key="2">
    <source>
        <dbReference type="Proteomes" id="UP001196413"/>
    </source>
</evidence>
<keyword evidence="2" id="KW-1185">Reference proteome</keyword>
<evidence type="ECO:0000313" key="1">
    <source>
        <dbReference type="EMBL" id="KAJ1346172.1"/>
    </source>
</evidence>
<comment type="caution">
    <text evidence="1">The sequence shown here is derived from an EMBL/GenBank/DDBJ whole genome shotgun (WGS) entry which is preliminary data.</text>
</comment>
<dbReference type="EMBL" id="JAHQIW010000119">
    <property type="protein sequence ID" value="KAJ1346172.1"/>
    <property type="molecule type" value="Genomic_DNA"/>
</dbReference>
<dbReference type="AlphaFoldDB" id="A0AAD5LSU4"/>
<protein>
    <submittedName>
        <fullName evidence="1">Uncharacterized protein</fullName>
    </submittedName>
</protein>
<proteinExistence type="predicted"/>
<organism evidence="1 2">
    <name type="scientific">Parelaphostrongylus tenuis</name>
    <name type="common">Meningeal worm</name>
    <dbReference type="NCBI Taxonomy" id="148309"/>
    <lineage>
        <taxon>Eukaryota</taxon>
        <taxon>Metazoa</taxon>
        <taxon>Ecdysozoa</taxon>
        <taxon>Nematoda</taxon>
        <taxon>Chromadorea</taxon>
        <taxon>Rhabditida</taxon>
        <taxon>Rhabditina</taxon>
        <taxon>Rhabditomorpha</taxon>
        <taxon>Strongyloidea</taxon>
        <taxon>Metastrongylidae</taxon>
        <taxon>Parelaphostrongylus</taxon>
    </lineage>
</organism>
<sequence length="119" mass="14159">MRKRIPSYELRKRSAQIYTPKKRILKQAGQLDRFTRTDEHETLPIRFLRTSGGQIVHRCETSNASREAEEKEQPRARLLVTALSRKFIISLEAIWFSTSIPFICRDCRFTRDWLYRKAS</sequence>
<reference evidence="1" key="1">
    <citation type="submission" date="2021-06" db="EMBL/GenBank/DDBJ databases">
        <title>Parelaphostrongylus tenuis whole genome reference sequence.</title>
        <authorList>
            <person name="Garwood T.J."/>
            <person name="Larsen P.A."/>
            <person name="Fountain-Jones N.M."/>
            <person name="Garbe J.R."/>
            <person name="Macchietto M.G."/>
            <person name="Kania S.A."/>
            <person name="Gerhold R.W."/>
            <person name="Richards J.E."/>
            <person name="Wolf T.M."/>
        </authorList>
    </citation>
    <scope>NUCLEOTIDE SEQUENCE</scope>
    <source>
        <strain evidence="1">MNPRO001-30</strain>
        <tissue evidence="1">Meninges</tissue>
    </source>
</reference>
<accession>A0AAD5LSU4</accession>
<gene>
    <name evidence="1" type="ORF">KIN20_000892</name>
</gene>
<dbReference type="Proteomes" id="UP001196413">
    <property type="component" value="Unassembled WGS sequence"/>
</dbReference>
<name>A0AAD5LSU4_PARTN</name>